<dbReference type="Proteomes" id="UP000579647">
    <property type="component" value="Unassembled WGS sequence"/>
</dbReference>
<evidence type="ECO:0008006" key="4">
    <source>
        <dbReference type="Google" id="ProtNLM"/>
    </source>
</evidence>
<sequence length="67" mass="7028">MVNSEVGAVLRIVRGDPDAEEIAALVVALAQAARTTGGDTGPAPERPRWFRGHRNTYRAPGSWAAGG</sequence>
<dbReference type="AlphaFoldDB" id="A0A840WEE3"/>
<evidence type="ECO:0000256" key="1">
    <source>
        <dbReference type="SAM" id="MobiDB-lite"/>
    </source>
</evidence>
<proteinExistence type="predicted"/>
<dbReference type="InterPro" id="IPR032716">
    <property type="entry name" value="ACC_epsilon"/>
</dbReference>
<dbReference type="RefSeq" id="WP_184362161.1">
    <property type="nucleotide sequence ID" value="NZ_BAAAKM010000144.1"/>
</dbReference>
<comment type="caution">
    <text evidence="2">The sequence shown here is derived from an EMBL/GenBank/DDBJ whole genome shotgun (WGS) entry which is preliminary data.</text>
</comment>
<dbReference type="GO" id="GO:0004658">
    <property type="term" value="F:propionyl-CoA carboxylase activity"/>
    <property type="evidence" value="ECO:0007669"/>
    <property type="project" value="InterPro"/>
</dbReference>
<feature type="region of interest" description="Disordered" evidence="1">
    <location>
        <begin position="34"/>
        <end position="67"/>
    </location>
</feature>
<reference evidence="2 3" key="1">
    <citation type="submission" date="2020-08" db="EMBL/GenBank/DDBJ databases">
        <title>Sequencing the genomes of 1000 actinobacteria strains.</title>
        <authorList>
            <person name="Klenk H.-P."/>
        </authorList>
    </citation>
    <scope>NUCLEOTIDE SEQUENCE [LARGE SCALE GENOMIC DNA]</scope>
    <source>
        <strain evidence="2 3">DSM 44598</strain>
    </source>
</reference>
<dbReference type="GO" id="GO:0003989">
    <property type="term" value="F:acetyl-CoA carboxylase activity"/>
    <property type="evidence" value="ECO:0007669"/>
    <property type="project" value="InterPro"/>
</dbReference>
<evidence type="ECO:0000313" key="2">
    <source>
        <dbReference type="EMBL" id="MBB5489706.1"/>
    </source>
</evidence>
<keyword evidence="3" id="KW-1185">Reference proteome</keyword>
<organism evidence="2 3">
    <name type="scientific">Nocardiopsis metallicus</name>
    <dbReference type="NCBI Taxonomy" id="179819"/>
    <lineage>
        <taxon>Bacteria</taxon>
        <taxon>Bacillati</taxon>
        <taxon>Actinomycetota</taxon>
        <taxon>Actinomycetes</taxon>
        <taxon>Streptosporangiales</taxon>
        <taxon>Nocardiopsidaceae</taxon>
        <taxon>Nocardiopsis</taxon>
    </lineage>
</organism>
<dbReference type="EMBL" id="JACHDO010000001">
    <property type="protein sequence ID" value="MBB5489706.1"/>
    <property type="molecule type" value="Genomic_DNA"/>
</dbReference>
<accession>A0A840WEE3</accession>
<dbReference type="Pfam" id="PF13822">
    <property type="entry name" value="ACC_epsilon"/>
    <property type="match status" value="1"/>
</dbReference>
<name>A0A840WEE3_9ACTN</name>
<evidence type="ECO:0000313" key="3">
    <source>
        <dbReference type="Proteomes" id="UP000579647"/>
    </source>
</evidence>
<gene>
    <name evidence="2" type="ORF">HNR07_000843</name>
</gene>
<protein>
    <recommendedName>
        <fullName evidence="4">Acyl-CoA carboxylase subunit epsilon</fullName>
    </recommendedName>
</protein>